<dbReference type="GO" id="GO:0016604">
    <property type="term" value="C:nuclear body"/>
    <property type="evidence" value="ECO:0007669"/>
    <property type="project" value="TreeGrafter"/>
</dbReference>
<dbReference type="GO" id="GO:0071208">
    <property type="term" value="F:histone pre-mRNA DCP binding"/>
    <property type="evidence" value="ECO:0007669"/>
    <property type="project" value="TreeGrafter"/>
</dbReference>
<feature type="region of interest" description="Disordered" evidence="1">
    <location>
        <begin position="98"/>
        <end position="217"/>
    </location>
</feature>
<dbReference type="GO" id="GO:0071209">
    <property type="term" value="F:U7 snRNA binding"/>
    <property type="evidence" value="ECO:0007669"/>
    <property type="project" value="TreeGrafter"/>
</dbReference>
<dbReference type="OrthoDB" id="10256176at2759"/>
<feature type="domain" description="Sm" evidence="2">
    <location>
        <begin position="16"/>
        <end position="79"/>
    </location>
</feature>
<dbReference type="AlphaFoldDB" id="A0A8X6NLA2"/>
<evidence type="ECO:0000313" key="4">
    <source>
        <dbReference type="Proteomes" id="UP000887013"/>
    </source>
</evidence>
<dbReference type="PANTHER" id="PTHR21196">
    <property type="entry name" value="U7 SNRNA-ASSOCIATED SM-LIKE PROTEIN LSM10"/>
    <property type="match status" value="1"/>
</dbReference>
<proteinExistence type="predicted"/>
<dbReference type="EMBL" id="BMAW01010566">
    <property type="protein sequence ID" value="GFT19386.1"/>
    <property type="molecule type" value="Genomic_DNA"/>
</dbReference>
<dbReference type="InterPro" id="IPR010920">
    <property type="entry name" value="LSM_dom_sf"/>
</dbReference>
<keyword evidence="4" id="KW-1185">Reference proteome</keyword>
<gene>
    <name evidence="3" type="primary">AVEN_224108_1</name>
    <name evidence="3" type="ORF">NPIL_29111</name>
</gene>
<organism evidence="3 4">
    <name type="scientific">Nephila pilipes</name>
    <name type="common">Giant wood spider</name>
    <name type="synonym">Nephila maculata</name>
    <dbReference type="NCBI Taxonomy" id="299642"/>
    <lineage>
        <taxon>Eukaryota</taxon>
        <taxon>Metazoa</taxon>
        <taxon>Ecdysozoa</taxon>
        <taxon>Arthropoda</taxon>
        <taxon>Chelicerata</taxon>
        <taxon>Arachnida</taxon>
        <taxon>Araneae</taxon>
        <taxon>Araneomorphae</taxon>
        <taxon>Entelegynae</taxon>
        <taxon>Araneoidea</taxon>
        <taxon>Nephilidae</taxon>
        <taxon>Nephila</taxon>
    </lineage>
</organism>
<feature type="compositionally biased region" description="Basic and acidic residues" evidence="1">
    <location>
        <begin position="128"/>
        <end position="163"/>
    </location>
</feature>
<sequence>MAQREKAISSKTLVCLLQGLAGKVTHIDFRDETAIYGRIDSVDGYMNIEMSNVDYQAPSGEVKKFAKYCCQGKFIRYVMIPENFDCIKSINEQLAILAKPPRGRGGRGGRGRGGRGGRGRGGGRGGGGRRDGGSRDGHRRSRDSGSHRSSRDGDYRSSRDSGSHRSSGGGSRDYYRSGESSGGYAGGYSSGYGGGYGSSSYGGGYGDSYSGGYGHSR</sequence>
<evidence type="ECO:0000313" key="3">
    <source>
        <dbReference type="EMBL" id="GFT19386.1"/>
    </source>
</evidence>
<dbReference type="InterPro" id="IPR001163">
    <property type="entry name" value="Sm_dom_euk/arc"/>
</dbReference>
<dbReference type="PANTHER" id="PTHR21196:SF1">
    <property type="entry name" value="U7 SNRNA-ASSOCIATED SM-LIKE PROTEIN LSM10"/>
    <property type="match status" value="1"/>
</dbReference>
<name>A0A8X6NLA2_NEPPI</name>
<dbReference type="GO" id="GO:0006398">
    <property type="term" value="P:mRNA 3'-end processing by stem-loop binding and cleavage"/>
    <property type="evidence" value="ECO:0007669"/>
    <property type="project" value="TreeGrafter"/>
</dbReference>
<dbReference type="Pfam" id="PF01423">
    <property type="entry name" value="LSM"/>
    <property type="match status" value="1"/>
</dbReference>
<dbReference type="SUPFAM" id="SSF50182">
    <property type="entry name" value="Sm-like ribonucleoproteins"/>
    <property type="match status" value="1"/>
</dbReference>
<evidence type="ECO:0000259" key="2">
    <source>
        <dbReference type="Pfam" id="PF01423"/>
    </source>
</evidence>
<dbReference type="InterPro" id="IPR052840">
    <property type="entry name" value="U7_snRNA_Sm-like"/>
</dbReference>
<evidence type="ECO:0000256" key="1">
    <source>
        <dbReference type="SAM" id="MobiDB-lite"/>
    </source>
</evidence>
<dbReference type="CDD" id="cd01733">
    <property type="entry name" value="LSm10"/>
    <property type="match status" value="1"/>
</dbReference>
<feature type="compositionally biased region" description="Gly residues" evidence="1">
    <location>
        <begin position="180"/>
        <end position="217"/>
    </location>
</feature>
<accession>A0A8X6NLA2</accession>
<protein>
    <submittedName>
        <fullName evidence="3">Sm domain-containing protein</fullName>
    </submittedName>
</protein>
<comment type="caution">
    <text evidence="3">The sequence shown here is derived from an EMBL/GenBank/DDBJ whole genome shotgun (WGS) entry which is preliminary data.</text>
</comment>
<dbReference type="Proteomes" id="UP000887013">
    <property type="component" value="Unassembled WGS sequence"/>
</dbReference>
<dbReference type="GO" id="GO:0071254">
    <property type="term" value="C:cytoplasmic U snRNP body"/>
    <property type="evidence" value="ECO:0007669"/>
    <property type="project" value="TreeGrafter"/>
</dbReference>
<dbReference type="Gene3D" id="2.30.30.100">
    <property type="match status" value="1"/>
</dbReference>
<feature type="compositionally biased region" description="Basic residues" evidence="1">
    <location>
        <begin position="101"/>
        <end position="118"/>
    </location>
</feature>
<reference evidence="3" key="1">
    <citation type="submission" date="2020-08" db="EMBL/GenBank/DDBJ databases">
        <title>Multicomponent nature underlies the extraordinary mechanical properties of spider dragline silk.</title>
        <authorList>
            <person name="Kono N."/>
            <person name="Nakamura H."/>
            <person name="Mori M."/>
            <person name="Yoshida Y."/>
            <person name="Ohtoshi R."/>
            <person name="Malay A.D."/>
            <person name="Moran D.A.P."/>
            <person name="Tomita M."/>
            <person name="Numata K."/>
            <person name="Arakawa K."/>
        </authorList>
    </citation>
    <scope>NUCLEOTIDE SEQUENCE</scope>
</reference>